<organism evidence="2">
    <name type="scientific">Tanacetum cinerariifolium</name>
    <name type="common">Dalmatian daisy</name>
    <name type="synonym">Chrysanthemum cinerariifolium</name>
    <dbReference type="NCBI Taxonomy" id="118510"/>
    <lineage>
        <taxon>Eukaryota</taxon>
        <taxon>Viridiplantae</taxon>
        <taxon>Streptophyta</taxon>
        <taxon>Embryophyta</taxon>
        <taxon>Tracheophyta</taxon>
        <taxon>Spermatophyta</taxon>
        <taxon>Magnoliopsida</taxon>
        <taxon>eudicotyledons</taxon>
        <taxon>Gunneridae</taxon>
        <taxon>Pentapetalae</taxon>
        <taxon>asterids</taxon>
        <taxon>campanulids</taxon>
        <taxon>Asterales</taxon>
        <taxon>Asteraceae</taxon>
        <taxon>Asteroideae</taxon>
        <taxon>Anthemideae</taxon>
        <taxon>Anthemidinae</taxon>
        <taxon>Tanacetum</taxon>
    </lineage>
</organism>
<dbReference type="CDD" id="cd09272">
    <property type="entry name" value="RNase_HI_RT_Ty1"/>
    <property type="match status" value="1"/>
</dbReference>
<dbReference type="AlphaFoldDB" id="A0A699HRK0"/>
<name>A0A699HRK0_TANCI</name>
<protein>
    <submittedName>
        <fullName evidence="2">Retrovirus-related Pol polyprotein from transposon TNT 1-94</fullName>
    </submittedName>
</protein>
<dbReference type="Pfam" id="PF07727">
    <property type="entry name" value="RVT_2"/>
    <property type="match status" value="1"/>
</dbReference>
<feature type="domain" description="Reverse transcriptase Ty1/copia-type" evidence="1">
    <location>
        <begin position="200"/>
        <end position="272"/>
    </location>
</feature>
<comment type="caution">
    <text evidence="2">The sequence shown here is derived from an EMBL/GenBank/DDBJ whole genome shotgun (WGS) entry which is preliminary data.</text>
</comment>
<accession>A0A699HRK0</accession>
<evidence type="ECO:0000313" key="2">
    <source>
        <dbReference type="EMBL" id="GEY65379.1"/>
    </source>
</evidence>
<sequence>WIPIGKMLTDSITKVNSEPPNGSNDDITILYECDQTLNVSAGTLNLSADNTSGLAPQRKDNFTLQCALSSKEEKSSWLVPNPVLAAPYVPLTNKELDILFQSMFDEYLEPPRVKRPVSPAPAVPAPVNSSGTPLFTTIDQDAPYPSHSSSSSALQSLSLQQGVAAESTIIENNLLAPVDNDPFINVFAPEPSFESSSSGDTAFLNGELKEEVYVCQPEGFVDPGHSTHIYRVKKALYGLKQAPQACAIALCCNNVHHSRSKHIYIRYHFIREQVEKGVVKLYFVTTDYHLADIFTKALPRERFEFLLPRLGMKSMTPKTLKHLQEEEEEEEE</sequence>
<evidence type="ECO:0000259" key="1">
    <source>
        <dbReference type="Pfam" id="PF07727"/>
    </source>
</evidence>
<gene>
    <name evidence="2" type="ORF">Tci_437353</name>
</gene>
<reference evidence="2" key="1">
    <citation type="journal article" date="2019" name="Sci. Rep.">
        <title>Draft genome of Tanacetum cinerariifolium, the natural source of mosquito coil.</title>
        <authorList>
            <person name="Yamashiro T."/>
            <person name="Shiraishi A."/>
            <person name="Satake H."/>
            <person name="Nakayama K."/>
        </authorList>
    </citation>
    <scope>NUCLEOTIDE SEQUENCE</scope>
</reference>
<dbReference type="EMBL" id="BKCJ010197247">
    <property type="protein sequence ID" value="GEY65379.1"/>
    <property type="molecule type" value="Genomic_DNA"/>
</dbReference>
<feature type="non-terminal residue" evidence="2">
    <location>
        <position position="1"/>
    </location>
</feature>
<proteinExistence type="predicted"/>
<dbReference type="InterPro" id="IPR013103">
    <property type="entry name" value="RVT_2"/>
</dbReference>